<dbReference type="AlphaFoldDB" id="A0A5J4PR51"/>
<organism evidence="1">
    <name type="scientific">termite gut metagenome</name>
    <dbReference type="NCBI Taxonomy" id="433724"/>
    <lineage>
        <taxon>unclassified sequences</taxon>
        <taxon>metagenomes</taxon>
        <taxon>organismal metagenomes</taxon>
    </lineage>
</organism>
<dbReference type="EMBL" id="SNRY01007148">
    <property type="protein sequence ID" value="KAA6311004.1"/>
    <property type="molecule type" value="Genomic_DNA"/>
</dbReference>
<evidence type="ECO:0000313" key="1">
    <source>
        <dbReference type="EMBL" id="KAA6311004.1"/>
    </source>
</evidence>
<comment type="caution">
    <text evidence="1">The sequence shown here is derived from an EMBL/GenBank/DDBJ whole genome shotgun (WGS) entry which is preliminary data.</text>
</comment>
<name>A0A5J4PR51_9ZZZZ</name>
<sequence length="62" mass="7049">MINEWNILKAQIETIGSCGGSEEGKKVFISDTLESLEQIFRNLLKNPIKIDPLFELEKIANE</sequence>
<protein>
    <submittedName>
        <fullName evidence="1">Uncharacterized protein</fullName>
    </submittedName>
</protein>
<reference evidence="1" key="1">
    <citation type="submission" date="2019-03" db="EMBL/GenBank/DDBJ databases">
        <title>Single cell metagenomics reveals metabolic interactions within the superorganism composed of flagellate Streblomastix strix and complex community of Bacteroidetes bacteria on its surface.</title>
        <authorList>
            <person name="Treitli S.C."/>
            <person name="Kolisko M."/>
            <person name="Husnik F."/>
            <person name="Keeling P."/>
            <person name="Hampl V."/>
        </authorList>
    </citation>
    <scope>NUCLEOTIDE SEQUENCE</scope>
    <source>
        <strain evidence="1">STM</strain>
    </source>
</reference>
<gene>
    <name evidence="1" type="ORF">EZS27_037792</name>
</gene>
<proteinExistence type="predicted"/>
<accession>A0A5J4PR51</accession>